<evidence type="ECO:0000256" key="13">
    <source>
        <dbReference type="ARBA" id="ARBA00023136"/>
    </source>
</evidence>
<keyword evidence="10 15" id="KW-0560">Oxidoreductase</keyword>
<evidence type="ECO:0000256" key="7">
    <source>
        <dbReference type="ARBA" id="ARBA00022723"/>
    </source>
</evidence>
<evidence type="ECO:0000313" key="18">
    <source>
        <dbReference type="Proteomes" id="UP000000311"/>
    </source>
</evidence>
<evidence type="ECO:0000256" key="2">
    <source>
        <dbReference type="ARBA" id="ARBA00003690"/>
    </source>
</evidence>
<dbReference type="InterPro" id="IPR050196">
    <property type="entry name" value="Cytochrome_P450_Monoox"/>
</dbReference>
<dbReference type="InParanoid" id="E2A6R1"/>
<dbReference type="PRINTS" id="PR00465">
    <property type="entry name" value="EP450IV"/>
</dbReference>
<keyword evidence="18" id="KW-1185">Reference proteome</keyword>
<dbReference type="SUPFAM" id="SSF48264">
    <property type="entry name" value="Cytochrome P450"/>
    <property type="match status" value="1"/>
</dbReference>
<dbReference type="OMA" id="WITARME"/>
<dbReference type="InterPro" id="IPR001128">
    <property type="entry name" value="Cyt_P450"/>
</dbReference>
<evidence type="ECO:0000256" key="6">
    <source>
        <dbReference type="ARBA" id="ARBA00022617"/>
    </source>
</evidence>
<dbReference type="InterPro" id="IPR002403">
    <property type="entry name" value="Cyt_P450_E_grp-IV"/>
</dbReference>
<dbReference type="GO" id="GO:0005789">
    <property type="term" value="C:endoplasmic reticulum membrane"/>
    <property type="evidence" value="ECO:0007669"/>
    <property type="project" value="UniProtKB-SubCell"/>
</dbReference>
<evidence type="ECO:0000256" key="9">
    <source>
        <dbReference type="ARBA" id="ARBA00022848"/>
    </source>
</evidence>
<evidence type="ECO:0000256" key="16">
    <source>
        <dbReference type="SAM" id="Phobius"/>
    </source>
</evidence>
<evidence type="ECO:0000256" key="5">
    <source>
        <dbReference type="ARBA" id="ARBA00010617"/>
    </source>
</evidence>
<sequence>MDYLDRVIKETMRLFPAVPLIGRYLTKDVKIGEFILPKDTEIVLAILALHRNEKYWPDPLIFDPERFLPEKIGTSYKYYMPFSYGPRNCIGMRYAMIAMKILLAILIRTFVFKVEKSIQINAIKLDMAITLCTVKPIEVIIEKRELH</sequence>
<evidence type="ECO:0000256" key="10">
    <source>
        <dbReference type="ARBA" id="ARBA00023002"/>
    </source>
</evidence>
<organism evidence="18">
    <name type="scientific">Camponotus floridanus</name>
    <name type="common">Florida carpenter ant</name>
    <dbReference type="NCBI Taxonomy" id="104421"/>
    <lineage>
        <taxon>Eukaryota</taxon>
        <taxon>Metazoa</taxon>
        <taxon>Ecdysozoa</taxon>
        <taxon>Arthropoda</taxon>
        <taxon>Hexapoda</taxon>
        <taxon>Insecta</taxon>
        <taxon>Pterygota</taxon>
        <taxon>Neoptera</taxon>
        <taxon>Endopterygota</taxon>
        <taxon>Hymenoptera</taxon>
        <taxon>Apocrita</taxon>
        <taxon>Aculeata</taxon>
        <taxon>Formicoidea</taxon>
        <taxon>Formicidae</taxon>
        <taxon>Formicinae</taxon>
        <taxon>Camponotus</taxon>
    </lineage>
</organism>
<comment type="subcellular location">
    <subcellularLocation>
        <location evidence="4">Endoplasmic reticulum membrane</location>
        <topology evidence="4">Peripheral membrane protein</topology>
    </subcellularLocation>
    <subcellularLocation>
        <location evidence="3">Microsome membrane</location>
        <topology evidence="3">Peripheral membrane protein</topology>
    </subcellularLocation>
</comment>
<accession>E2A6R1</accession>
<name>E2A6R1_CAMFO</name>
<dbReference type="AlphaFoldDB" id="E2A6R1"/>
<dbReference type="GO" id="GO:0016705">
    <property type="term" value="F:oxidoreductase activity, acting on paired donors, with incorporation or reduction of molecular oxygen"/>
    <property type="evidence" value="ECO:0007669"/>
    <property type="project" value="InterPro"/>
</dbReference>
<feature type="binding site" description="axial binding residue" evidence="14">
    <location>
        <position position="89"/>
    </location>
    <ligand>
        <name>heme</name>
        <dbReference type="ChEBI" id="CHEBI:30413"/>
    </ligand>
    <ligandPart>
        <name>Fe</name>
        <dbReference type="ChEBI" id="CHEBI:18248"/>
    </ligandPart>
</feature>
<keyword evidence="6 14" id="KW-0349">Heme</keyword>
<dbReference type="PANTHER" id="PTHR24291:SF189">
    <property type="entry name" value="CYTOCHROME P450 4C3-RELATED"/>
    <property type="match status" value="1"/>
</dbReference>
<keyword evidence="12 15" id="KW-0503">Monooxygenase</keyword>
<dbReference type="EMBL" id="GL437184">
    <property type="protein sequence ID" value="EFN70878.1"/>
    <property type="molecule type" value="Genomic_DNA"/>
</dbReference>
<protein>
    <submittedName>
        <fullName evidence="17">Cytochrome P450 4C1</fullName>
    </submittedName>
</protein>
<keyword evidence="16" id="KW-0812">Transmembrane</keyword>
<dbReference type="InterPro" id="IPR036396">
    <property type="entry name" value="Cyt_P450_sf"/>
</dbReference>
<keyword evidence="7 14" id="KW-0479">Metal-binding</keyword>
<evidence type="ECO:0000256" key="8">
    <source>
        <dbReference type="ARBA" id="ARBA00022824"/>
    </source>
</evidence>
<feature type="transmembrane region" description="Helical" evidence="16">
    <location>
        <begin position="90"/>
        <end position="111"/>
    </location>
</feature>
<dbReference type="Gene3D" id="1.10.630.10">
    <property type="entry name" value="Cytochrome P450"/>
    <property type="match status" value="1"/>
</dbReference>
<evidence type="ECO:0000256" key="4">
    <source>
        <dbReference type="ARBA" id="ARBA00004406"/>
    </source>
</evidence>
<evidence type="ECO:0000256" key="11">
    <source>
        <dbReference type="ARBA" id="ARBA00023004"/>
    </source>
</evidence>
<evidence type="ECO:0000256" key="14">
    <source>
        <dbReference type="PIRSR" id="PIRSR602403-1"/>
    </source>
</evidence>
<dbReference type="GO" id="GO:0004497">
    <property type="term" value="F:monooxygenase activity"/>
    <property type="evidence" value="ECO:0007669"/>
    <property type="project" value="UniProtKB-KW"/>
</dbReference>
<proteinExistence type="inferred from homology"/>
<gene>
    <name evidence="17" type="ORF">EAG_06576</name>
</gene>
<keyword evidence="9" id="KW-0492">Microsome</keyword>
<dbReference type="Proteomes" id="UP000000311">
    <property type="component" value="Unassembled WGS sequence"/>
</dbReference>
<keyword evidence="13 16" id="KW-0472">Membrane</keyword>
<comment type="function">
    <text evidence="2">May be involved in the metabolism of insect hormones and in the breakdown of synthetic insecticides.</text>
</comment>
<dbReference type="InterPro" id="IPR017972">
    <property type="entry name" value="Cyt_P450_CS"/>
</dbReference>
<keyword evidence="8" id="KW-0256">Endoplasmic reticulum</keyword>
<evidence type="ECO:0000256" key="12">
    <source>
        <dbReference type="ARBA" id="ARBA00023033"/>
    </source>
</evidence>
<evidence type="ECO:0000256" key="1">
    <source>
        <dbReference type="ARBA" id="ARBA00001971"/>
    </source>
</evidence>
<keyword evidence="16" id="KW-1133">Transmembrane helix</keyword>
<dbReference type="Pfam" id="PF00067">
    <property type="entry name" value="p450"/>
    <property type="match status" value="1"/>
</dbReference>
<dbReference type="GO" id="GO:0005506">
    <property type="term" value="F:iron ion binding"/>
    <property type="evidence" value="ECO:0007669"/>
    <property type="project" value="InterPro"/>
</dbReference>
<dbReference type="OrthoDB" id="1470350at2759"/>
<evidence type="ECO:0000313" key="17">
    <source>
        <dbReference type="EMBL" id="EFN70878.1"/>
    </source>
</evidence>
<comment type="similarity">
    <text evidence="5 15">Belongs to the cytochrome P450 family.</text>
</comment>
<evidence type="ECO:0000256" key="3">
    <source>
        <dbReference type="ARBA" id="ARBA00004174"/>
    </source>
</evidence>
<evidence type="ECO:0000256" key="15">
    <source>
        <dbReference type="RuleBase" id="RU000461"/>
    </source>
</evidence>
<dbReference type="GO" id="GO:0020037">
    <property type="term" value="F:heme binding"/>
    <property type="evidence" value="ECO:0007669"/>
    <property type="project" value="InterPro"/>
</dbReference>
<dbReference type="PRINTS" id="PR00385">
    <property type="entry name" value="P450"/>
</dbReference>
<dbReference type="PROSITE" id="PS00086">
    <property type="entry name" value="CYTOCHROME_P450"/>
    <property type="match status" value="1"/>
</dbReference>
<comment type="cofactor">
    <cofactor evidence="1 14">
        <name>heme</name>
        <dbReference type="ChEBI" id="CHEBI:30413"/>
    </cofactor>
</comment>
<keyword evidence="11 14" id="KW-0408">Iron</keyword>
<reference evidence="17 18" key="1">
    <citation type="journal article" date="2010" name="Science">
        <title>Genomic comparison of the ants Camponotus floridanus and Harpegnathos saltator.</title>
        <authorList>
            <person name="Bonasio R."/>
            <person name="Zhang G."/>
            <person name="Ye C."/>
            <person name="Mutti N.S."/>
            <person name="Fang X."/>
            <person name="Qin N."/>
            <person name="Donahue G."/>
            <person name="Yang P."/>
            <person name="Li Q."/>
            <person name="Li C."/>
            <person name="Zhang P."/>
            <person name="Huang Z."/>
            <person name="Berger S.L."/>
            <person name="Reinberg D."/>
            <person name="Wang J."/>
            <person name="Liebig J."/>
        </authorList>
    </citation>
    <scope>NUCLEOTIDE SEQUENCE [LARGE SCALE GENOMIC DNA]</scope>
    <source>
        <strain evidence="18">C129</strain>
    </source>
</reference>
<dbReference type="PANTHER" id="PTHR24291">
    <property type="entry name" value="CYTOCHROME P450 FAMILY 4"/>
    <property type="match status" value="1"/>
</dbReference>